<keyword evidence="2 7" id="KW-0813">Transport</keyword>
<dbReference type="Proteomes" id="UP000518206">
    <property type="component" value="Unassembled WGS sequence"/>
</dbReference>
<sequence length="298" mass="29907">MSAPATPAAGTAAPADTPRPPSTAPRPGTRTTPRRPVSVAARGTAVQRVLAPLVLGVVALGAWQAAVTLGDLPAYLLPGPAAIAAEVVAFLPAIGAAALVTGTNALVGLVLGSLAGIGLAVLAARTRAVDALLGPLVAALAVVPIVALAPVLYTMYGASSEVARQLVAALAVLVPVFVNSLRGLRQVRPVHRDLMRVLAATPRQVTRAVTIPAAVPFVFTGLRLASSLAVISAIVAEYFGGPRSGIGSFITTAAAGSNYARAWAYVVGGIVVGLVFYVATLSAERAVTRHHAPGTAPA</sequence>
<feature type="transmembrane region" description="Helical" evidence="7">
    <location>
        <begin position="205"/>
        <end position="235"/>
    </location>
</feature>
<comment type="similarity">
    <text evidence="7">Belongs to the binding-protein-dependent transport system permease family.</text>
</comment>
<evidence type="ECO:0000259" key="9">
    <source>
        <dbReference type="PROSITE" id="PS50928"/>
    </source>
</evidence>
<proteinExistence type="inferred from homology"/>
<feature type="compositionally biased region" description="Low complexity" evidence="8">
    <location>
        <begin position="1"/>
        <end position="16"/>
    </location>
</feature>
<evidence type="ECO:0000256" key="5">
    <source>
        <dbReference type="ARBA" id="ARBA00022989"/>
    </source>
</evidence>
<dbReference type="InterPro" id="IPR000515">
    <property type="entry name" value="MetI-like"/>
</dbReference>
<comment type="caution">
    <text evidence="10">The sequence shown here is derived from an EMBL/GenBank/DDBJ whole genome shotgun (WGS) entry which is preliminary data.</text>
</comment>
<evidence type="ECO:0000313" key="10">
    <source>
        <dbReference type="EMBL" id="MBB2924984.1"/>
    </source>
</evidence>
<feature type="transmembrane region" description="Helical" evidence="7">
    <location>
        <begin position="106"/>
        <end position="124"/>
    </location>
</feature>
<organism evidence="10 11">
    <name type="scientific">Cellulomonas cellasea</name>
    <dbReference type="NCBI Taxonomy" id="43670"/>
    <lineage>
        <taxon>Bacteria</taxon>
        <taxon>Bacillati</taxon>
        <taxon>Actinomycetota</taxon>
        <taxon>Actinomycetes</taxon>
        <taxon>Micrococcales</taxon>
        <taxon>Cellulomonadaceae</taxon>
        <taxon>Cellulomonas</taxon>
    </lineage>
</organism>
<feature type="domain" description="ABC transmembrane type-1" evidence="9">
    <location>
        <begin position="94"/>
        <end position="283"/>
    </location>
</feature>
<accession>A0A7W4YD90</accession>
<reference evidence="10 11" key="2">
    <citation type="submission" date="2020-08" db="EMBL/GenBank/DDBJ databases">
        <authorList>
            <person name="Partida-Martinez L."/>
            <person name="Huntemann M."/>
            <person name="Clum A."/>
            <person name="Wang J."/>
            <person name="Palaniappan K."/>
            <person name="Ritter S."/>
            <person name="Chen I.-M."/>
            <person name="Stamatis D."/>
            <person name="Reddy T."/>
            <person name="O'Malley R."/>
            <person name="Daum C."/>
            <person name="Shapiro N."/>
            <person name="Ivanova N."/>
            <person name="Kyrpides N."/>
            <person name="Woyke T."/>
        </authorList>
    </citation>
    <scope>NUCLEOTIDE SEQUENCE [LARGE SCALE GENOMIC DNA]</scope>
    <source>
        <strain evidence="10 11">RAS26</strain>
    </source>
</reference>
<evidence type="ECO:0000256" key="3">
    <source>
        <dbReference type="ARBA" id="ARBA00022475"/>
    </source>
</evidence>
<dbReference type="Gene3D" id="1.10.3720.10">
    <property type="entry name" value="MetI-like"/>
    <property type="match status" value="1"/>
</dbReference>
<evidence type="ECO:0000313" key="11">
    <source>
        <dbReference type="Proteomes" id="UP000518206"/>
    </source>
</evidence>
<dbReference type="SUPFAM" id="SSF161098">
    <property type="entry name" value="MetI-like"/>
    <property type="match status" value="1"/>
</dbReference>
<reference evidence="10 11" key="1">
    <citation type="submission" date="2020-08" db="EMBL/GenBank/DDBJ databases">
        <title>The Agave Microbiome: Exploring the role of microbial communities in plant adaptations to desert environments.</title>
        <authorList>
            <person name="Partida-Martinez L.P."/>
        </authorList>
    </citation>
    <scope>NUCLEOTIDE SEQUENCE [LARGE SCALE GENOMIC DNA]</scope>
    <source>
        <strain evidence="10 11">RAS26</strain>
    </source>
</reference>
<feature type="transmembrane region" description="Helical" evidence="7">
    <location>
        <begin position="262"/>
        <end position="281"/>
    </location>
</feature>
<gene>
    <name evidence="10" type="ORF">FHR80_003922</name>
</gene>
<keyword evidence="4 7" id="KW-0812">Transmembrane</keyword>
<dbReference type="GO" id="GO:0005886">
    <property type="term" value="C:plasma membrane"/>
    <property type="evidence" value="ECO:0007669"/>
    <property type="project" value="UniProtKB-SubCell"/>
</dbReference>
<protein>
    <submittedName>
        <fullName evidence="10">NitT/TauT family transport system permease protein</fullName>
    </submittedName>
</protein>
<feature type="transmembrane region" description="Helical" evidence="7">
    <location>
        <begin position="162"/>
        <end position="184"/>
    </location>
</feature>
<dbReference type="AlphaFoldDB" id="A0A7W4YD90"/>
<evidence type="ECO:0000256" key="1">
    <source>
        <dbReference type="ARBA" id="ARBA00004651"/>
    </source>
</evidence>
<name>A0A7W4YD90_9CELL</name>
<dbReference type="Pfam" id="PF00528">
    <property type="entry name" value="BPD_transp_1"/>
    <property type="match status" value="1"/>
</dbReference>
<dbReference type="RefSeq" id="WP_311702240.1">
    <property type="nucleotide sequence ID" value="NZ_JACHVX010000007.1"/>
</dbReference>
<feature type="transmembrane region" description="Helical" evidence="7">
    <location>
        <begin position="136"/>
        <end position="156"/>
    </location>
</feature>
<evidence type="ECO:0000256" key="7">
    <source>
        <dbReference type="RuleBase" id="RU363032"/>
    </source>
</evidence>
<evidence type="ECO:0000256" key="8">
    <source>
        <dbReference type="SAM" id="MobiDB-lite"/>
    </source>
</evidence>
<dbReference type="PANTHER" id="PTHR30151">
    <property type="entry name" value="ALKANE SULFONATE ABC TRANSPORTER-RELATED, MEMBRANE SUBUNIT"/>
    <property type="match status" value="1"/>
</dbReference>
<evidence type="ECO:0000256" key="4">
    <source>
        <dbReference type="ARBA" id="ARBA00022692"/>
    </source>
</evidence>
<evidence type="ECO:0000256" key="6">
    <source>
        <dbReference type="ARBA" id="ARBA00023136"/>
    </source>
</evidence>
<dbReference type="PROSITE" id="PS50928">
    <property type="entry name" value="ABC_TM1"/>
    <property type="match status" value="1"/>
</dbReference>
<dbReference type="GO" id="GO:0055085">
    <property type="term" value="P:transmembrane transport"/>
    <property type="evidence" value="ECO:0007669"/>
    <property type="project" value="InterPro"/>
</dbReference>
<keyword evidence="6 7" id="KW-0472">Membrane</keyword>
<keyword evidence="3" id="KW-1003">Cell membrane</keyword>
<feature type="transmembrane region" description="Helical" evidence="7">
    <location>
        <begin position="81"/>
        <end position="100"/>
    </location>
</feature>
<feature type="transmembrane region" description="Helical" evidence="7">
    <location>
        <begin position="49"/>
        <end position="69"/>
    </location>
</feature>
<dbReference type="InterPro" id="IPR035906">
    <property type="entry name" value="MetI-like_sf"/>
</dbReference>
<keyword evidence="5 7" id="KW-1133">Transmembrane helix</keyword>
<evidence type="ECO:0000256" key="2">
    <source>
        <dbReference type="ARBA" id="ARBA00022448"/>
    </source>
</evidence>
<dbReference type="PANTHER" id="PTHR30151:SF20">
    <property type="entry name" value="ABC TRANSPORTER PERMEASE PROTEIN HI_0355-RELATED"/>
    <property type="match status" value="1"/>
</dbReference>
<feature type="region of interest" description="Disordered" evidence="8">
    <location>
        <begin position="1"/>
        <end position="38"/>
    </location>
</feature>
<feature type="compositionally biased region" description="Low complexity" evidence="8">
    <location>
        <begin position="25"/>
        <end position="36"/>
    </location>
</feature>
<comment type="subcellular location">
    <subcellularLocation>
        <location evidence="1 7">Cell membrane</location>
        <topology evidence="1 7">Multi-pass membrane protein</topology>
    </subcellularLocation>
</comment>
<dbReference type="EMBL" id="JACHVX010000007">
    <property type="protein sequence ID" value="MBB2924984.1"/>
    <property type="molecule type" value="Genomic_DNA"/>
</dbReference>